<dbReference type="Gene3D" id="2.130.10.10">
    <property type="entry name" value="YVTN repeat-like/Quinoprotein amine dehydrogenase"/>
    <property type="match status" value="2"/>
</dbReference>
<dbReference type="AlphaFoldDB" id="A0A0F9ASM1"/>
<feature type="non-terminal residue" evidence="1">
    <location>
        <position position="1"/>
    </location>
</feature>
<comment type="caution">
    <text evidence="1">The sequence shown here is derived from an EMBL/GenBank/DDBJ whole genome shotgun (WGS) entry which is preliminary data.</text>
</comment>
<name>A0A0F9ASM1_9ZZZZ</name>
<dbReference type="InterPro" id="IPR052025">
    <property type="entry name" value="Xyloglucanase_GH74"/>
</dbReference>
<reference evidence="1" key="1">
    <citation type="journal article" date="2015" name="Nature">
        <title>Complex archaea that bridge the gap between prokaryotes and eukaryotes.</title>
        <authorList>
            <person name="Spang A."/>
            <person name="Saw J.H."/>
            <person name="Jorgensen S.L."/>
            <person name="Zaremba-Niedzwiedzka K."/>
            <person name="Martijn J."/>
            <person name="Lind A.E."/>
            <person name="van Eijk R."/>
            <person name="Schleper C."/>
            <person name="Guy L."/>
            <person name="Ettema T.J."/>
        </authorList>
    </citation>
    <scope>NUCLEOTIDE SEQUENCE</scope>
</reference>
<dbReference type="PANTHER" id="PTHR43739:SF5">
    <property type="entry name" value="EXO-ALPHA-SIALIDASE"/>
    <property type="match status" value="1"/>
</dbReference>
<evidence type="ECO:0008006" key="2">
    <source>
        <dbReference type="Google" id="ProtNLM"/>
    </source>
</evidence>
<dbReference type="CDD" id="cd15482">
    <property type="entry name" value="Sialidase_non-viral"/>
    <property type="match status" value="1"/>
</dbReference>
<dbReference type="SUPFAM" id="SSF50939">
    <property type="entry name" value="Sialidases"/>
    <property type="match status" value="1"/>
</dbReference>
<dbReference type="EMBL" id="LAZR01041254">
    <property type="protein sequence ID" value="KKL12445.1"/>
    <property type="molecule type" value="Genomic_DNA"/>
</dbReference>
<accession>A0A0F9ASM1</accession>
<dbReference type="InterPro" id="IPR036278">
    <property type="entry name" value="Sialidase_sf"/>
</dbReference>
<dbReference type="PANTHER" id="PTHR43739">
    <property type="entry name" value="XYLOGLUCANASE (EUROFUNG)"/>
    <property type="match status" value="1"/>
</dbReference>
<gene>
    <name evidence="1" type="ORF">LCGC14_2535700</name>
</gene>
<dbReference type="InterPro" id="IPR015943">
    <property type="entry name" value="WD40/YVTN_repeat-like_dom_sf"/>
</dbReference>
<protein>
    <recommendedName>
        <fullName evidence="2">Sortilin N-terminal domain-containing protein</fullName>
    </recommendedName>
</protein>
<evidence type="ECO:0000313" key="1">
    <source>
        <dbReference type="EMBL" id="KKL12445.1"/>
    </source>
</evidence>
<sequence>GMPTRGACTAVELDPNSSRGKRTLYATMYGGGVYKSTDGAKTWRAINAGLRTDRNNHFTDLKLHADGGLFALCGPSKGKDNLPVAVGGLFRSADGGETWTDLIAGLKLFHPYSFAVDPVDSRIIYLAASAVPRNHGQEGLYKSIDGGATWRKIKIDWPGGPYSYVHPRFLTVDPYRPERVWMSVGACGLMVSTDRGETFEQVKGLPFRGANRVTVDPRDHETIWVSTFGGGIWRGPAKEKD</sequence>
<proteinExistence type="predicted"/>
<dbReference type="GO" id="GO:0010411">
    <property type="term" value="P:xyloglucan metabolic process"/>
    <property type="evidence" value="ECO:0007669"/>
    <property type="project" value="TreeGrafter"/>
</dbReference>
<organism evidence="1">
    <name type="scientific">marine sediment metagenome</name>
    <dbReference type="NCBI Taxonomy" id="412755"/>
    <lineage>
        <taxon>unclassified sequences</taxon>
        <taxon>metagenomes</taxon>
        <taxon>ecological metagenomes</taxon>
    </lineage>
</organism>